<dbReference type="EMBL" id="UZAU01000018">
    <property type="status" value="NOT_ANNOTATED_CDS"/>
    <property type="molecule type" value="Genomic_DNA"/>
</dbReference>
<evidence type="ECO:0000259" key="1">
    <source>
        <dbReference type="Pfam" id="PF13966"/>
    </source>
</evidence>
<proteinExistence type="predicted"/>
<dbReference type="Proteomes" id="UP000596661">
    <property type="component" value="Chromosome 1"/>
</dbReference>
<reference evidence="2" key="1">
    <citation type="submission" date="2018-11" db="EMBL/GenBank/DDBJ databases">
        <authorList>
            <person name="Grassa J C."/>
        </authorList>
    </citation>
    <scope>NUCLEOTIDE SEQUENCE [LARGE SCALE GENOMIC DNA]</scope>
</reference>
<dbReference type="Pfam" id="PF13966">
    <property type="entry name" value="zf-RVT"/>
    <property type="match status" value="1"/>
</dbReference>
<accession>A0A803NRD3</accession>
<dbReference type="AlphaFoldDB" id="A0A803NRD3"/>
<protein>
    <recommendedName>
        <fullName evidence="1">Reverse transcriptase zinc-binding domain-containing protein</fullName>
    </recommendedName>
</protein>
<organism evidence="2 3">
    <name type="scientific">Cannabis sativa</name>
    <name type="common">Hemp</name>
    <name type="synonym">Marijuana</name>
    <dbReference type="NCBI Taxonomy" id="3483"/>
    <lineage>
        <taxon>Eukaryota</taxon>
        <taxon>Viridiplantae</taxon>
        <taxon>Streptophyta</taxon>
        <taxon>Embryophyta</taxon>
        <taxon>Tracheophyta</taxon>
        <taxon>Spermatophyta</taxon>
        <taxon>Magnoliopsida</taxon>
        <taxon>eudicotyledons</taxon>
        <taxon>Gunneridae</taxon>
        <taxon>Pentapetalae</taxon>
        <taxon>rosids</taxon>
        <taxon>fabids</taxon>
        <taxon>Rosales</taxon>
        <taxon>Cannabaceae</taxon>
        <taxon>Cannabis</taxon>
    </lineage>
</organism>
<keyword evidence="3" id="KW-1185">Reference proteome</keyword>
<name>A0A803NRD3_CANSA</name>
<reference evidence="2" key="2">
    <citation type="submission" date="2021-03" db="UniProtKB">
        <authorList>
            <consortium name="EnsemblPlants"/>
        </authorList>
    </citation>
    <scope>IDENTIFICATION</scope>
</reference>
<dbReference type="EnsemblPlants" id="evm.model.01.902">
    <property type="protein sequence ID" value="cds.evm.model.01.902"/>
    <property type="gene ID" value="evm.TU.01.902"/>
</dbReference>
<dbReference type="InterPro" id="IPR026960">
    <property type="entry name" value="RVT-Znf"/>
</dbReference>
<sequence>MDFAFLSLKLEENLSTKEEVQQVYVATVAKKGKFIASRLYIGTLQHDSDSFYKTVWCNLSLPEHRFILWQVVHGHLLTRDNFSKCHVEIDSKCCPMCSNEEESHHYLFFNCCVSMAVVVQQVFDWCGCVDGLQITTGGCAG</sequence>
<dbReference type="Gramene" id="evm.model.01.902">
    <property type="protein sequence ID" value="cds.evm.model.01.902"/>
    <property type="gene ID" value="evm.TU.01.902"/>
</dbReference>
<feature type="domain" description="Reverse transcriptase zinc-binding" evidence="1">
    <location>
        <begin position="46"/>
        <end position="114"/>
    </location>
</feature>
<evidence type="ECO:0000313" key="3">
    <source>
        <dbReference type="Proteomes" id="UP000596661"/>
    </source>
</evidence>
<evidence type="ECO:0000313" key="2">
    <source>
        <dbReference type="EnsemblPlants" id="cds.evm.model.01.902"/>
    </source>
</evidence>